<dbReference type="InterPro" id="IPR026634">
    <property type="entry name" value="TPST-like"/>
</dbReference>
<evidence type="ECO:0000256" key="9">
    <source>
        <dbReference type="SAM" id="Phobius"/>
    </source>
</evidence>
<comment type="caution">
    <text evidence="11">The sequence shown here is derived from an EMBL/GenBank/DDBJ whole genome shotgun (WGS) entry which is preliminary data.</text>
</comment>
<dbReference type="Proteomes" id="UP000245119">
    <property type="component" value="Linkage Group LG4"/>
</dbReference>
<keyword evidence="9" id="KW-0812">Transmembrane</keyword>
<dbReference type="Pfam" id="PF13469">
    <property type="entry name" value="Sulfotransfer_3"/>
    <property type="match status" value="1"/>
</dbReference>
<dbReference type="Gene3D" id="3.40.50.300">
    <property type="entry name" value="P-loop containing nucleotide triphosphate hydrolases"/>
    <property type="match status" value="1"/>
</dbReference>
<comment type="similarity">
    <text evidence="2 7">Belongs to the protein sulfotransferase family.</text>
</comment>
<organism evidence="11 12">
    <name type="scientific">Pomacea canaliculata</name>
    <name type="common">Golden apple snail</name>
    <dbReference type="NCBI Taxonomy" id="400727"/>
    <lineage>
        <taxon>Eukaryota</taxon>
        <taxon>Metazoa</taxon>
        <taxon>Spiralia</taxon>
        <taxon>Lophotrochozoa</taxon>
        <taxon>Mollusca</taxon>
        <taxon>Gastropoda</taxon>
        <taxon>Caenogastropoda</taxon>
        <taxon>Architaenioglossa</taxon>
        <taxon>Ampullarioidea</taxon>
        <taxon>Ampullariidae</taxon>
        <taxon>Pomacea</taxon>
    </lineage>
</organism>
<dbReference type="FunFam" id="3.40.50.300:FF:002853">
    <property type="entry name" value="Protein-tyrosine sulfotransferase"/>
    <property type="match status" value="1"/>
</dbReference>
<keyword evidence="9" id="KW-1133">Transmembrane helix</keyword>
<evidence type="ECO:0000256" key="3">
    <source>
        <dbReference type="ARBA" id="ARBA00022679"/>
    </source>
</evidence>
<keyword evidence="10" id="KW-0732">Signal</keyword>
<protein>
    <recommendedName>
        <fullName evidence="7">Protein-tyrosine sulfotransferase</fullName>
        <ecNumber evidence="7">2.8.2.20</ecNumber>
    </recommendedName>
</protein>
<evidence type="ECO:0000256" key="10">
    <source>
        <dbReference type="SAM" id="SignalP"/>
    </source>
</evidence>
<feature type="region of interest" description="Disordered" evidence="8">
    <location>
        <begin position="361"/>
        <end position="402"/>
    </location>
</feature>
<feature type="chain" id="PRO_5015655172" description="Protein-tyrosine sulfotransferase" evidence="10">
    <location>
        <begin position="31"/>
        <end position="402"/>
    </location>
</feature>
<dbReference type="InterPro" id="IPR027417">
    <property type="entry name" value="P-loop_NTPase"/>
</dbReference>
<dbReference type="STRING" id="400727.A0A2T7PHP5"/>
<dbReference type="SUPFAM" id="SSF52540">
    <property type="entry name" value="P-loop containing nucleoside triphosphate hydrolases"/>
    <property type="match status" value="1"/>
</dbReference>
<feature type="signal peptide" evidence="10">
    <location>
        <begin position="1"/>
        <end position="30"/>
    </location>
</feature>
<evidence type="ECO:0000313" key="12">
    <source>
        <dbReference type="Proteomes" id="UP000245119"/>
    </source>
</evidence>
<dbReference type="EMBL" id="PZQS01000004">
    <property type="protein sequence ID" value="PVD32927.1"/>
    <property type="molecule type" value="Genomic_DNA"/>
</dbReference>
<evidence type="ECO:0000256" key="2">
    <source>
        <dbReference type="ARBA" id="ARBA00009988"/>
    </source>
</evidence>
<evidence type="ECO:0000256" key="1">
    <source>
        <dbReference type="ARBA" id="ARBA00003886"/>
    </source>
</evidence>
<comment type="function">
    <text evidence="1 7">Catalyzes the O-sulfation of tyrosine residues within acidic motifs of polypeptides, using 3'-phosphoadenylyl sulfate (PAPS) as cosubstrate.</text>
</comment>
<dbReference type="EC" id="2.8.2.20" evidence="7"/>
<evidence type="ECO:0000256" key="6">
    <source>
        <dbReference type="ARBA" id="ARBA00048460"/>
    </source>
</evidence>
<keyword evidence="4" id="KW-1015">Disulfide bond</keyword>
<gene>
    <name evidence="11" type="ORF">C0Q70_08374</name>
</gene>
<evidence type="ECO:0000256" key="8">
    <source>
        <dbReference type="SAM" id="MobiDB-lite"/>
    </source>
</evidence>
<dbReference type="OrthoDB" id="545675at2759"/>
<feature type="compositionally biased region" description="Acidic residues" evidence="8">
    <location>
        <begin position="390"/>
        <end position="402"/>
    </location>
</feature>
<sequence>MAGKNVGLKTALEFVVVSFLFLLKVSQKQAQSVAGLRHCSVVTSGCVHTLAKQPLEPTDDTAMGVCRPSTRRKYFLLLLLLSAVYLLYLLFPCPQRSSYVMVPRDKVHFMYDGDNRAIPYDENMEVIFIGGMPRSGTTLMRVMLDAHPLVRCGEETRVIPRILGLRTQWERTPMEKKRLEAAGLSSEVLDSAVRAFIMEIIAKHGEAAPRLCNKDPFTLKSAIYLSQQFPQAKFILMVRDGRAVVHSIITRKVTISGFDLGNYRLCLQKWNQAMEYMYTQCLRVGPARCMPVYYEQLALHPRDWMGKILHFLSLPWNESVMHHQDFIGEKGGISLSRCVGLVLSSVCEGIDLEPHRPSHFDFDHMPTLPQPKPNQPKEDQIYSAPKDESTNAEDESIIDNLS</sequence>
<keyword evidence="12" id="KW-1185">Reference proteome</keyword>
<feature type="transmembrane region" description="Helical" evidence="9">
    <location>
        <begin position="74"/>
        <end position="91"/>
    </location>
</feature>
<comment type="catalytic activity">
    <reaction evidence="6 7">
        <text>L-tyrosyl-[protein] + 3'-phosphoadenylyl sulfate = O-sulfo-L-tyrosine-[protein] + adenosine 3',5'-bisphosphate + H(+)</text>
        <dbReference type="Rhea" id="RHEA:16801"/>
        <dbReference type="Rhea" id="RHEA-COMP:10136"/>
        <dbReference type="Rhea" id="RHEA-COMP:11688"/>
        <dbReference type="ChEBI" id="CHEBI:15378"/>
        <dbReference type="ChEBI" id="CHEBI:46858"/>
        <dbReference type="ChEBI" id="CHEBI:58339"/>
        <dbReference type="ChEBI" id="CHEBI:58343"/>
        <dbReference type="ChEBI" id="CHEBI:65286"/>
        <dbReference type="EC" id="2.8.2.20"/>
    </reaction>
</comment>
<proteinExistence type="inferred from homology"/>
<dbReference type="AlphaFoldDB" id="A0A2T7PHP5"/>
<keyword evidence="3 7" id="KW-0808">Transferase</keyword>
<evidence type="ECO:0000256" key="5">
    <source>
        <dbReference type="ARBA" id="ARBA00023180"/>
    </source>
</evidence>
<keyword evidence="5" id="KW-0325">Glycoprotein</keyword>
<evidence type="ECO:0000256" key="7">
    <source>
        <dbReference type="RuleBase" id="RU365018"/>
    </source>
</evidence>
<evidence type="ECO:0000256" key="4">
    <source>
        <dbReference type="ARBA" id="ARBA00023157"/>
    </source>
</evidence>
<dbReference type="GO" id="GO:0005794">
    <property type="term" value="C:Golgi apparatus"/>
    <property type="evidence" value="ECO:0007669"/>
    <property type="project" value="UniProtKB-ARBA"/>
</dbReference>
<dbReference type="PANTHER" id="PTHR12788">
    <property type="entry name" value="PROTEIN-TYROSINE SULFOTRANSFERASE 2"/>
    <property type="match status" value="1"/>
</dbReference>
<name>A0A2T7PHP5_POMCA</name>
<evidence type="ECO:0000313" key="11">
    <source>
        <dbReference type="EMBL" id="PVD32927.1"/>
    </source>
</evidence>
<dbReference type="PANTHER" id="PTHR12788:SF10">
    <property type="entry name" value="PROTEIN-TYROSINE SULFOTRANSFERASE"/>
    <property type="match status" value="1"/>
</dbReference>
<accession>A0A2T7PHP5</accession>
<dbReference type="GO" id="GO:0008476">
    <property type="term" value="F:protein-tyrosine sulfotransferase activity"/>
    <property type="evidence" value="ECO:0007669"/>
    <property type="project" value="UniProtKB-EC"/>
</dbReference>
<keyword evidence="9" id="KW-0472">Membrane</keyword>
<feature type="compositionally biased region" description="Basic and acidic residues" evidence="8">
    <location>
        <begin position="375"/>
        <end position="389"/>
    </location>
</feature>
<reference evidence="11 12" key="1">
    <citation type="submission" date="2018-04" db="EMBL/GenBank/DDBJ databases">
        <title>The genome of golden apple snail Pomacea canaliculata provides insight into stress tolerance and invasive adaptation.</title>
        <authorList>
            <person name="Liu C."/>
            <person name="Liu B."/>
            <person name="Ren Y."/>
            <person name="Zhang Y."/>
            <person name="Wang H."/>
            <person name="Li S."/>
            <person name="Jiang F."/>
            <person name="Yin L."/>
            <person name="Zhang G."/>
            <person name="Qian W."/>
            <person name="Fan W."/>
        </authorList>
    </citation>
    <scope>NUCLEOTIDE SEQUENCE [LARGE SCALE GENOMIC DNA]</scope>
    <source>
        <strain evidence="11">SZHN2017</strain>
        <tissue evidence="11">Muscle</tissue>
    </source>
</reference>